<comment type="caution">
    <text evidence="1">The sequence shown here is derived from an EMBL/GenBank/DDBJ whole genome shotgun (WGS) entry which is preliminary data.</text>
</comment>
<evidence type="ECO:0000313" key="1">
    <source>
        <dbReference type="EMBL" id="KUM45771.1"/>
    </source>
</evidence>
<reference evidence="1" key="1">
    <citation type="journal article" date="2015" name="Genome Biol. Evol.">
        <title>Organellar Genomes of White Spruce (Picea glauca): Assembly and Annotation.</title>
        <authorList>
            <person name="Jackman S.D."/>
            <person name="Warren R.L."/>
            <person name="Gibb E.A."/>
            <person name="Vandervalk B.P."/>
            <person name="Mohamadi H."/>
            <person name="Chu J."/>
            <person name="Raymond A."/>
            <person name="Pleasance S."/>
            <person name="Coope R."/>
            <person name="Wildung M.R."/>
            <person name="Ritland C.E."/>
            <person name="Bousquet J."/>
            <person name="Jones S.J."/>
            <person name="Bohlmann J."/>
            <person name="Birol I."/>
        </authorList>
    </citation>
    <scope>NUCLEOTIDE SEQUENCE [LARGE SCALE GENOMIC DNA]</scope>
    <source>
        <tissue evidence="1">Flushing bud</tissue>
    </source>
</reference>
<accession>A0A124GMI3</accession>
<sequence>MKWFCLLLESYLYRCCRKKWSCSLRILPPRIKRIECLGLVIRNPPTGLPSTYPFFSA</sequence>
<organism evidence="1">
    <name type="scientific">Picea glauca</name>
    <name type="common">White spruce</name>
    <name type="synonym">Pinus glauca</name>
    <dbReference type="NCBI Taxonomy" id="3330"/>
    <lineage>
        <taxon>Eukaryota</taxon>
        <taxon>Viridiplantae</taxon>
        <taxon>Streptophyta</taxon>
        <taxon>Embryophyta</taxon>
        <taxon>Tracheophyta</taxon>
        <taxon>Spermatophyta</taxon>
        <taxon>Pinopsida</taxon>
        <taxon>Pinidae</taxon>
        <taxon>Conifers I</taxon>
        <taxon>Pinales</taxon>
        <taxon>Pinaceae</taxon>
        <taxon>Picea</taxon>
    </lineage>
</organism>
<dbReference type="AlphaFoldDB" id="A0A124GMI3"/>
<dbReference type="EMBL" id="LKAM01000016">
    <property type="protein sequence ID" value="KUM45771.1"/>
    <property type="molecule type" value="Genomic_DNA"/>
</dbReference>
<keyword evidence="1" id="KW-0496">Mitochondrion</keyword>
<proteinExistence type="predicted"/>
<protein>
    <submittedName>
        <fullName evidence="1">Uncharacterized protein</fullName>
    </submittedName>
</protein>
<gene>
    <name evidence="1" type="ORF">ABT39_MTgene2337</name>
</gene>
<geneLocation type="mitochondrion" evidence="1"/>
<name>A0A124GMI3_PICGL</name>